<dbReference type="PANTHER" id="PTHR21567">
    <property type="entry name" value="CLASP"/>
    <property type="match status" value="1"/>
</dbReference>
<dbReference type="PANTHER" id="PTHR21567:SF65">
    <property type="entry name" value="ARM REPEAT SUPERFAMILY PROTEIN"/>
    <property type="match status" value="1"/>
</dbReference>
<sequence length="304" mass="34066">MALRNIENALPISQERPKKLAKLSKQSEIVSKQPEIALKDENNPVAVPESTVEYVASENLKPIQDPESSVKRLVEELGSKDWIKVCESLNNTRRFAIYHSSLLLPILEKLIIVMVKAMKNPRSALCKTSIMTCSDIFIAYGEKLLQGPHLKSMDDLLLQLLMKASQDKKFVCEEADKALNTMVNSVARLPLLRKLQTYVRHSNPRVRAKAAVSTSNCVSKMELSEMEEFGMVVLAQLAADLLSDKLPEAREAARGMVNSVFQKFTWIAEEDEEGSSKQEAWQKFCEKNVTGLNAQAMIKIVSSQ</sequence>
<dbReference type="SMART" id="SM01349">
    <property type="entry name" value="TOG"/>
    <property type="match status" value="1"/>
</dbReference>
<dbReference type="Proteomes" id="UP000694864">
    <property type="component" value="Chromosome 11"/>
</dbReference>
<gene>
    <name evidence="3" type="primary">LOC104723561</name>
</gene>
<keyword evidence="2" id="KW-1185">Reference proteome</keyword>
<organism evidence="2 3">
    <name type="scientific">Camelina sativa</name>
    <name type="common">False flax</name>
    <name type="synonym">Myagrum sativum</name>
    <dbReference type="NCBI Taxonomy" id="90675"/>
    <lineage>
        <taxon>Eukaryota</taxon>
        <taxon>Viridiplantae</taxon>
        <taxon>Streptophyta</taxon>
        <taxon>Embryophyta</taxon>
        <taxon>Tracheophyta</taxon>
        <taxon>Spermatophyta</taxon>
        <taxon>Magnoliopsida</taxon>
        <taxon>eudicotyledons</taxon>
        <taxon>Gunneridae</taxon>
        <taxon>Pentapetalae</taxon>
        <taxon>rosids</taxon>
        <taxon>malvids</taxon>
        <taxon>Brassicales</taxon>
        <taxon>Brassicaceae</taxon>
        <taxon>Camelineae</taxon>
        <taxon>Camelina</taxon>
    </lineage>
</organism>
<name>A0ABM0UF48_CAMSA</name>
<accession>A0ABM0UF48</accession>
<reference evidence="3" key="2">
    <citation type="submission" date="2025-08" db="UniProtKB">
        <authorList>
            <consortium name="RefSeq"/>
        </authorList>
    </citation>
    <scope>IDENTIFICATION</scope>
    <source>
        <tissue evidence="3">Leaf</tissue>
    </source>
</reference>
<dbReference type="Pfam" id="PF12348">
    <property type="entry name" value="CLASP_N"/>
    <property type="match status" value="1"/>
</dbReference>
<evidence type="ECO:0000313" key="3">
    <source>
        <dbReference type="RefSeq" id="XP_010440244.1"/>
    </source>
</evidence>
<proteinExistence type="predicted"/>
<dbReference type="GeneID" id="104723561"/>
<reference evidence="2" key="1">
    <citation type="journal article" date="2014" name="Nat. Commun.">
        <title>The emerging biofuel crop Camelina sativa retains a highly undifferentiated hexaploid genome structure.</title>
        <authorList>
            <person name="Kagale S."/>
            <person name="Koh C."/>
            <person name="Nixon J."/>
            <person name="Bollina V."/>
            <person name="Clarke W.E."/>
            <person name="Tuteja R."/>
            <person name="Spillane C."/>
            <person name="Robinson S.J."/>
            <person name="Links M.G."/>
            <person name="Clarke C."/>
            <person name="Higgins E.E."/>
            <person name="Huebert T."/>
            <person name="Sharpe A.G."/>
            <person name="Parkin I.A."/>
        </authorList>
    </citation>
    <scope>NUCLEOTIDE SEQUENCE [LARGE SCALE GENOMIC DNA]</scope>
    <source>
        <strain evidence="2">cv. DH55</strain>
    </source>
</reference>
<dbReference type="InterPro" id="IPR034085">
    <property type="entry name" value="TOG"/>
</dbReference>
<evidence type="ECO:0000259" key="1">
    <source>
        <dbReference type="SMART" id="SM01349"/>
    </source>
</evidence>
<feature type="domain" description="TOG" evidence="1">
    <location>
        <begin position="58"/>
        <end position="294"/>
    </location>
</feature>
<dbReference type="InterPro" id="IPR024395">
    <property type="entry name" value="CLASP_N_dom"/>
</dbReference>
<dbReference type="RefSeq" id="XP_010440244.1">
    <property type="nucleotide sequence ID" value="XM_010441942.2"/>
</dbReference>
<evidence type="ECO:0000313" key="2">
    <source>
        <dbReference type="Proteomes" id="UP000694864"/>
    </source>
</evidence>
<dbReference type="SUPFAM" id="SSF48371">
    <property type="entry name" value="ARM repeat"/>
    <property type="match status" value="1"/>
</dbReference>
<protein>
    <submittedName>
        <fullName evidence="3">Crescerin-1-like</fullName>
    </submittedName>
</protein>
<dbReference type="InterPro" id="IPR011989">
    <property type="entry name" value="ARM-like"/>
</dbReference>
<dbReference type="Gene3D" id="1.25.10.10">
    <property type="entry name" value="Leucine-rich Repeat Variant"/>
    <property type="match status" value="1"/>
</dbReference>
<dbReference type="InterPro" id="IPR016024">
    <property type="entry name" value="ARM-type_fold"/>
</dbReference>